<sequence length="377" mass="40879">MATTTPTQLVNGTIMLIALMASLHLTVGQIGVYYGRNGDNLPPPAAVVGLYKRNNIQRMRIYEPHHPTLDALRGSNIELTMSVPNINDLQYVAASQVNANQWVQVNVCNYFPAVKIKHIVVGNEISPIKNSQYTSFVLPALRNVQTAITAAGLSPQIKVTTGVDTGVLGNSFPPQNSTFRPDVVRYLAPIIQFLSDNGSPLFVSIYPYFSYVENPGKINLQYALLQPNRGVVAGGVYYDNLYYALVDAMYAAMEKVLNVAGTASSSPLYGDVKAGGKYVPAVKGGESGWPSNGGGGPHYSPTGNAGAPSPANADNAMTYNNNLVQIVKKGTPKRPNQPIETYIFAMFDEDLKQPPGIEQHFGLFSPRAFLKYPMNFN</sequence>
<accession>A0A9P1E1L5</accession>
<dbReference type="Proteomes" id="UP001152484">
    <property type="component" value="Unassembled WGS sequence"/>
</dbReference>
<evidence type="ECO:0000256" key="4">
    <source>
        <dbReference type="RuleBase" id="RU004335"/>
    </source>
</evidence>
<dbReference type="SUPFAM" id="SSF51445">
    <property type="entry name" value="(Trans)glycosidases"/>
    <property type="match status" value="1"/>
</dbReference>
<keyword evidence="3" id="KW-0326">Glycosidase</keyword>
<evidence type="ECO:0000313" key="7">
    <source>
        <dbReference type="EMBL" id="CAH9072189.1"/>
    </source>
</evidence>
<keyword evidence="6" id="KW-0472">Membrane</keyword>
<dbReference type="PANTHER" id="PTHR32227">
    <property type="entry name" value="GLUCAN ENDO-1,3-BETA-GLUCOSIDASE BG1-RELATED-RELATED"/>
    <property type="match status" value="1"/>
</dbReference>
<feature type="region of interest" description="Disordered" evidence="5">
    <location>
        <begin position="289"/>
        <end position="314"/>
    </location>
</feature>
<dbReference type="GO" id="GO:0004553">
    <property type="term" value="F:hydrolase activity, hydrolyzing O-glycosyl compounds"/>
    <property type="evidence" value="ECO:0007669"/>
    <property type="project" value="InterPro"/>
</dbReference>
<evidence type="ECO:0000313" key="8">
    <source>
        <dbReference type="Proteomes" id="UP001152484"/>
    </source>
</evidence>
<dbReference type="InterPro" id="IPR044965">
    <property type="entry name" value="Glyco_hydro_17_plant"/>
</dbReference>
<name>A0A9P1E1L5_CUSEU</name>
<keyword evidence="6" id="KW-1133">Transmembrane helix</keyword>
<comment type="similarity">
    <text evidence="1 4">Belongs to the glycosyl hydrolase 17 family.</text>
</comment>
<dbReference type="OrthoDB" id="872707at2759"/>
<dbReference type="GO" id="GO:0005975">
    <property type="term" value="P:carbohydrate metabolic process"/>
    <property type="evidence" value="ECO:0007669"/>
    <property type="project" value="InterPro"/>
</dbReference>
<evidence type="ECO:0000256" key="5">
    <source>
        <dbReference type="SAM" id="MobiDB-lite"/>
    </source>
</evidence>
<protein>
    <recommendedName>
        <fullName evidence="9">Glucan endo-1,3-beta-D-glucosidase</fullName>
    </recommendedName>
</protein>
<reference evidence="7" key="1">
    <citation type="submission" date="2022-07" db="EMBL/GenBank/DDBJ databases">
        <authorList>
            <person name="Macas J."/>
            <person name="Novak P."/>
            <person name="Neumann P."/>
        </authorList>
    </citation>
    <scope>NUCLEOTIDE SEQUENCE</scope>
</reference>
<keyword evidence="6" id="KW-0812">Transmembrane</keyword>
<dbReference type="EMBL" id="CAMAPE010000008">
    <property type="protein sequence ID" value="CAH9072189.1"/>
    <property type="molecule type" value="Genomic_DNA"/>
</dbReference>
<evidence type="ECO:0000256" key="3">
    <source>
        <dbReference type="ARBA" id="ARBA00023295"/>
    </source>
</evidence>
<gene>
    <name evidence="7" type="ORF">CEURO_LOCUS4223</name>
</gene>
<evidence type="ECO:0000256" key="6">
    <source>
        <dbReference type="SAM" id="Phobius"/>
    </source>
</evidence>
<dbReference type="Pfam" id="PF00332">
    <property type="entry name" value="Glyco_hydro_17"/>
    <property type="match status" value="2"/>
</dbReference>
<organism evidence="7 8">
    <name type="scientific">Cuscuta europaea</name>
    <name type="common">European dodder</name>
    <dbReference type="NCBI Taxonomy" id="41803"/>
    <lineage>
        <taxon>Eukaryota</taxon>
        <taxon>Viridiplantae</taxon>
        <taxon>Streptophyta</taxon>
        <taxon>Embryophyta</taxon>
        <taxon>Tracheophyta</taxon>
        <taxon>Spermatophyta</taxon>
        <taxon>Magnoliopsida</taxon>
        <taxon>eudicotyledons</taxon>
        <taxon>Gunneridae</taxon>
        <taxon>Pentapetalae</taxon>
        <taxon>asterids</taxon>
        <taxon>lamiids</taxon>
        <taxon>Solanales</taxon>
        <taxon>Convolvulaceae</taxon>
        <taxon>Cuscuteae</taxon>
        <taxon>Cuscuta</taxon>
        <taxon>Cuscuta subgen. Cuscuta</taxon>
    </lineage>
</organism>
<evidence type="ECO:0000256" key="1">
    <source>
        <dbReference type="ARBA" id="ARBA00008773"/>
    </source>
</evidence>
<dbReference type="InterPro" id="IPR017853">
    <property type="entry name" value="GH"/>
</dbReference>
<comment type="caution">
    <text evidence="7">The sequence shown here is derived from an EMBL/GenBank/DDBJ whole genome shotgun (WGS) entry which is preliminary data.</text>
</comment>
<evidence type="ECO:0008006" key="9">
    <source>
        <dbReference type="Google" id="ProtNLM"/>
    </source>
</evidence>
<feature type="transmembrane region" description="Helical" evidence="6">
    <location>
        <begin position="12"/>
        <end position="34"/>
    </location>
</feature>
<keyword evidence="8" id="KW-1185">Reference proteome</keyword>
<keyword evidence="2" id="KW-0378">Hydrolase</keyword>
<evidence type="ECO:0000256" key="2">
    <source>
        <dbReference type="ARBA" id="ARBA00022801"/>
    </source>
</evidence>
<dbReference type="AlphaFoldDB" id="A0A9P1E1L5"/>
<dbReference type="InterPro" id="IPR000490">
    <property type="entry name" value="Glyco_hydro_17"/>
</dbReference>
<proteinExistence type="inferred from homology"/>
<dbReference type="Gene3D" id="3.20.20.80">
    <property type="entry name" value="Glycosidases"/>
    <property type="match status" value="1"/>
</dbReference>